<evidence type="ECO:0000313" key="1">
    <source>
        <dbReference type="EMBL" id="BAY55907.1"/>
    </source>
</evidence>
<dbReference type="AlphaFoldDB" id="A0A1Z4JHA4"/>
<sequence>MKKNLPKSACPSCGYVVDAATGVGHNEQPKPGSYGICLRCSTSLIYTESLTVRAATFIELERLKQGNLSSYQAMQYTIAKIREEAANRN</sequence>
<gene>
    <name evidence="1" type="ORF">NIES2135_27320</name>
</gene>
<dbReference type="Proteomes" id="UP000217895">
    <property type="component" value="Chromosome"/>
</dbReference>
<reference evidence="1 2" key="1">
    <citation type="submission" date="2017-06" db="EMBL/GenBank/DDBJ databases">
        <title>Genome sequencing of cyanobaciteial culture collection at National Institute for Environmental Studies (NIES).</title>
        <authorList>
            <person name="Hirose Y."/>
            <person name="Shimura Y."/>
            <person name="Fujisawa T."/>
            <person name="Nakamura Y."/>
            <person name="Kawachi M."/>
        </authorList>
    </citation>
    <scope>NUCLEOTIDE SEQUENCE [LARGE SCALE GENOMIC DNA]</scope>
    <source>
        <strain evidence="1 2">NIES-2135</strain>
    </source>
</reference>
<proteinExistence type="predicted"/>
<protein>
    <submittedName>
        <fullName evidence="1">Uncharacterized protein</fullName>
    </submittedName>
</protein>
<dbReference type="EMBL" id="AP018203">
    <property type="protein sequence ID" value="BAY55907.1"/>
    <property type="molecule type" value="Genomic_DNA"/>
</dbReference>
<evidence type="ECO:0000313" key="2">
    <source>
        <dbReference type="Proteomes" id="UP000217895"/>
    </source>
</evidence>
<name>A0A1Z4JHA4_LEPBY</name>
<organism evidence="1 2">
    <name type="scientific">Leptolyngbya boryana NIES-2135</name>
    <dbReference type="NCBI Taxonomy" id="1973484"/>
    <lineage>
        <taxon>Bacteria</taxon>
        <taxon>Bacillati</taxon>
        <taxon>Cyanobacteriota</taxon>
        <taxon>Cyanophyceae</taxon>
        <taxon>Leptolyngbyales</taxon>
        <taxon>Leptolyngbyaceae</taxon>
        <taxon>Leptolyngbya group</taxon>
        <taxon>Leptolyngbya</taxon>
    </lineage>
</organism>
<keyword evidence="2" id="KW-1185">Reference proteome</keyword>
<accession>A0A1Z4JHA4</accession>